<dbReference type="EMBL" id="AP018560">
    <property type="protein sequence ID" value="BBD79700.1"/>
    <property type="molecule type" value="Genomic_DNA"/>
</dbReference>
<evidence type="ECO:0000259" key="4">
    <source>
        <dbReference type="PROSITE" id="PS51000"/>
    </source>
</evidence>
<dbReference type="SMART" id="SM00420">
    <property type="entry name" value="HTH_DEOR"/>
    <property type="match status" value="1"/>
</dbReference>
<accession>A0A2Z6E3R3</accession>
<dbReference type="Pfam" id="PF00455">
    <property type="entry name" value="DeoRC"/>
    <property type="match status" value="1"/>
</dbReference>
<dbReference type="InterPro" id="IPR001034">
    <property type="entry name" value="DeoR_HTH"/>
</dbReference>
<dbReference type="SUPFAM" id="SSF46785">
    <property type="entry name" value="Winged helix' DNA-binding domain"/>
    <property type="match status" value="1"/>
</dbReference>
<keyword evidence="2" id="KW-0805">Transcription regulation</keyword>
<dbReference type="SMART" id="SM01134">
    <property type="entry name" value="DeoRC"/>
    <property type="match status" value="1"/>
</dbReference>
<reference evidence="6" key="2">
    <citation type="submission" date="2018-06" db="EMBL/GenBank/DDBJ databases">
        <title>Genome sequence of Rhodanobacteraceae bacterium strain Dysh456.</title>
        <authorList>
            <person name="Fukui M."/>
        </authorList>
    </citation>
    <scope>NUCLEOTIDE SEQUENCE [LARGE SCALE GENOMIC DNA]</scope>
    <source>
        <strain evidence="6">Dysh456</strain>
    </source>
</reference>
<dbReference type="GO" id="GO:0003700">
    <property type="term" value="F:DNA-binding transcription factor activity"/>
    <property type="evidence" value="ECO:0007669"/>
    <property type="project" value="InterPro"/>
</dbReference>
<dbReference type="PANTHER" id="PTHR30363:SF4">
    <property type="entry name" value="GLYCEROL-3-PHOSPHATE REGULON REPRESSOR"/>
    <property type="match status" value="1"/>
</dbReference>
<dbReference type="Proteomes" id="UP000270530">
    <property type="component" value="Chromosome"/>
</dbReference>
<dbReference type="PANTHER" id="PTHR30363">
    <property type="entry name" value="HTH-TYPE TRANSCRIPTIONAL REGULATOR SRLR-RELATED"/>
    <property type="match status" value="1"/>
</dbReference>
<gene>
    <name evidence="5" type="ORF">ALSL_1037</name>
</gene>
<evidence type="ECO:0000313" key="6">
    <source>
        <dbReference type="Proteomes" id="UP000270530"/>
    </source>
</evidence>
<dbReference type="SUPFAM" id="SSF100950">
    <property type="entry name" value="NagB/RpiA/CoA transferase-like"/>
    <property type="match status" value="1"/>
</dbReference>
<protein>
    <submittedName>
        <fullName evidence="5">Transcriptional regulator, DeoR family</fullName>
    </submittedName>
</protein>
<proteinExistence type="predicted"/>
<dbReference type="InterPro" id="IPR014036">
    <property type="entry name" value="DeoR-like_C"/>
</dbReference>
<evidence type="ECO:0000256" key="3">
    <source>
        <dbReference type="ARBA" id="ARBA00023163"/>
    </source>
</evidence>
<name>A0A2Z6E3R3_9GAMM</name>
<evidence type="ECO:0000256" key="1">
    <source>
        <dbReference type="ARBA" id="ARBA00022491"/>
    </source>
</evidence>
<reference evidence="6" key="1">
    <citation type="submission" date="2018-04" db="EMBL/GenBank/DDBJ databases">
        <authorList>
            <person name="Watanabe M."/>
            <person name="Kojima H."/>
        </authorList>
    </citation>
    <scope>NUCLEOTIDE SEQUENCE [LARGE SCALE GENOMIC DNA]</scope>
    <source>
        <strain evidence="6">Dysh456</strain>
    </source>
</reference>
<dbReference type="AlphaFoldDB" id="A0A2Z6E3R3"/>
<dbReference type="Pfam" id="PF08220">
    <property type="entry name" value="HTH_DeoR"/>
    <property type="match status" value="1"/>
</dbReference>
<evidence type="ECO:0000313" key="5">
    <source>
        <dbReference type="EMBL" id="BBD79700.1"/>
    </source>
</evidence>
<dbReference type="PRINTS" id="PR00037">
    <property type="entry name" value="HTHLACR"/>
</dbReference>
<dbReference type="InterPro" id="IPR037171">
    <property type="entry name" value="NagB/RpiA_transferase-like"/>
</dbReference>
<sequence>MPPADTLPQERQALILDHLRRHGRVVAAELAARFAVSEDSIRRDLRELAARGLCKRVYGGALPLAAPVAPLRQRRLQQPERKQALARKAASLVRPGQVLLLDAGSTNAAIAAALPERSDLTVVTNAPDVALALLDREGFEVLLIGGRLARAIGGTVGAQAVRSLRDLRADLCFPGACAIDPDGLWSFDDEEAQFKRAMIESSGETVVVVTADKLGTVATHRIAALKEVQHLVVEAAVDAVTRSAYARRGVSIHRAAAVGG</sequence>
<dbReference type="InterPro" id="IPR036388">
    <property type="entry name" value="WH-like_DNA-bd_sf"/>
</dbReference>
<dbReference type="Gene3D" id="1.10.10.10">
    <property type="entry name" value="Winged helix-like DNA-binding domain superfamily/Winged helix DNA-binding domain"/>
    <property type="match status" value="1"/>
</dbReference>
<keyword evidence="1" id="KW-0678">Repressor</keyword>
<dbReference type="InterPro" id="IPR036390">
    <property type="entry name" value="WH_DNA-bd_sf"/>
</dbReference>
<organism evidence="5 6">
    <name type="scientific">Aerosticca soli</name>
    <dbReference type="NCBI Taxonomy" id="2010829"/>
    <lineage>
        <taxon>Bacteria</taxon>
        <taxon>Pseudomonadati</taxon>
        <taxon>Pseudomonadota</taxon>
        <taxon>Gammaproteobacteria</taxon>
        <taxon>Lysobacterales</taxon>
        <taxon>Rhodanobacteraceae</taxon>
        <taxon>Aerosticca</taxon>
    </lineage>
</organism>
<evidence type="ECO:0000256" key="2">
    <source>
        <dbReference type="ARBA" id="ARBA00023015"/>
    </source>
</evidence>
<keyword evidence="6" id="KW-1185">Reference proteome</keyword>
<feature type="domain" description="HTH deoR-type" evidence="4">
    <location>
        <begin position="8"/>
        <end position="63"/>
    </location>
</feature>
<dbReference type="KEGG" id="rbd:ALSL_1037"/>
<dbReference type="InterPro" id="IPR050313">
    <property type="entry name" value="Carb_Metab_HTH_regulators"/>
</dbReference>
<dbReference type="PROSITE" id="PS51000">
    <property type="entry name" value="HTH_DEOR_2"/>
    <property type="match status" value="1"/>
</dbReference>
<dbReference type="Gene3D" id="3.40.50.1360">
    <property type="match status" value="1"/>
</dbReference>
<keyword evidence="3" id="KW-0804">Transcription</keyword>